<proteinExistence type="predicted"/>
<dbReference type="RefSeq" id="WP_074060798.1">
    <property type="nucleotide sequence ID" value="NZ_CP017241.1"/>
</dbReference>
<accession>A0A1L5P256</accession>
<organism evidence="2 3">
    <name type="scientific">Rhizobium etli 8C-3</name>
    <dbReference type="NCBI Taxonomy" id="538025"/>
    <lineage>
        <taxon>Bacteria</taxon>
        <taxon>Pseudomonadati</taxon>
        <taxon>Pseudomonadota</taxon>
        <taxon>Alphaproteobacteria</taxon>
        <taxon>Hyphomicrobiales</taxon>
        <taxon>Rhizobiaceae</taxon>
        <taxon>Rhizobium/Agrobacterium group</taxon>
        <taxon>Rhizobium</taxon>
    </lineage>
</organism>
<feature type="domain" description="DUF4326" evidence="1">
    <location>
        <begin position="30"/>
        <end position="126"/>
    </location>
</feature>
<sequence length="139" mass="15635">MTKPVRIQLLRKRGFRLEEASLAANGLLAMNVARPGRWGNPWKVKVRGRFHDTNAAAWAGAHDQEINYPFHRTQADAARRAAECYESALCEGRLTRVKIEEVTELRGSNLACWCSLDMPCHADVLLRLANPETIEDVHG</sequence>
<dbReference type="EMBL" id="CP017241">
    <property type="protein sequence ID" value="APO74233.1"/>
    <property type="molecule type" value="Genomic_DNA"/>
</dbReference>
<dbReference type="Proteomes" id="UP000185109">
    <property type="component" value="Chromosome"/>
</dbReference>
<reference evidence="2 3" key="1">
    <citation type="submission" date="2016-09" db="EMBL/GenBank/DDBJ databases">
        <title>The complete genome sequences of Rhizobium gallicum, symbiovars gallicum and phaseoli, symbionts associated to common bean (Phaseolus vulgaris).</title>
        <authorList>
            <person name="Bustos P."/>
            <person name="Santamaria R.I."/>
            <person name="Perez-Carrascal O.M."/>
            <person name="Juarez S."/>
            <person name="Lozano L."/>
            <person name="Martinez-Flores I."/>
            <person name="Martinez-Romero E."/>
            <person name="Cevallos M."/>
            <person name="Romero D."/>
            <person name="Davila G."/>
            <person name="Gonzalez V."/>
        </authorList>
    </citation>
    <scope>NUCLEOTIDE SEQUENCE [LARGE SCALE GENOMIC DNA]</scope>
    <source>
        <strain evidence="2 3">8C-3</strain>
    </source>
</reference>
<dbReference type="Pfam" id="PF14216">
    <property type="entry name" value="DUF4326"/>
    <property type="match status" value="1"/>
</dbReference>
<name>A0A1L5P256_RHIET</name>
<evidence type="ECO:0000313" key="3">
    <source>
        <dbReference type="Proteomes" id="UP000185109"/>
    </source>
</evidence>
<dbReference type="InterPro" id="IPR025475">
    <property type="entry name" value="DUF4326"/>
</dbReference>
<evidence type="ECO:0000259" key="1">
    <source>
        <dbReference type="Pfam" id="PF14216"/>
    </source>
</evidence>
<gene>
    <name evidence="2" type="ORF">AM571_CH01397</name>
</gene>
<dbReference type="AlphaFoldDB" id="A0A1L5P256"/>
<protein>
    <recommendedName>
        <fullName evidence="1">DUF4326 domain-containing protein</fullName>
    </recommendedName>
</protein>
<evidence type="ECO:0000313" key="2">
    <source>
        <dbReference type="EMBL" id="APO74233.1"/>
    </source>
</evidence>